<name>A0A7W9ESE4_9SPHN</name>
<organism evidence="1 2">
    <name type="scientific">Sphingopyxis panaciterrulae</name>
    <dbReference type="NCBI Taxonomy" id="462372"/>
    <lineage>
        <taxon>Bacteria</taxon>
        <taxon>Pseudomonadati</taxon>
        <taxon>Pseudomonadota</taxon>
        <taxon>Alphaproteobacteria</taxon>
        <taxon>Sphingomonadales</taxon>
        <taxon>Sphingomonadaceae</taxon>
        <taxon>Sphingopyxis</taxon>
    </lineage>
</organism>
<keyword evidence="2" id="KW-1185">Reference proteome</keyword>
<evidence type="ECO:0000313" key="1">
    <source>
        <dbReference type="EMBL" id="MBB5708644.1"/>
    </source>
</evidence>
<comment type="caution">
    <text evidence="1">The sequence shown here is derived from an EMBL/GenBank/DDBJ whole genome shotgun (WGS) entry which is preliminary data.</text>
</comment>
<gene>
    <name evidence="1" type="ORF">FHR21_004038</name>
</gene>
<accession>A0A7W9ESE4</accession>
<proteinExistence type="predicted"/>
<sequence length="106" mass="11923">MSDTRPRTHAVPRHAIEGMRESDDQLIGMVTALAAQLAVTRERLDTVERLAEAAGLFGPDAVDRYVPDERAQGARDTIRQTLIDRIFRPIRDAAARTARAFEEPRR</sequence>
<dbReference type="RefSeq" id="WP_184101564.1">
    <property type="nucleotide sequence ID" value="NZ_JACIJH010000023.1"/>
</dbReference>
<evidence type="ECO:0000313" key="2">
    <source>
        <dbReference type="Proteomes" id="UP000537161"/>
    </source>
</evidence>
<dbReference type="Proteomes" id="UP000537161">
    <property type="component" value="Unassembled WGS sequence"/>
</dbReference>
<dbReference type="AlphaFoldDB" id="A0A7W9ESE4"/>
<reference evidence="1 2" key="1">
    <citation type="submission" date="2020-08" db="EMBL/GenBank/DDBJ databases">
        <title>Genomic Encyclopedia of Type Strains, Phase IV (KMG-IV): sequencing the most valuable type-strain genomes for metagenomic binning, comparative biology and taxonomic classification.</title>
        <authorList>
            <person name="Goeker M."/>
        </authorList>
    </citation>
    <scope>NUCLEOTIDE SEQUENCE [LARGE SCALE GENOMIC DNA]</scope>
    <source>
        <strain evidence="1 2">DSM 27163</strain>
    </source>
</reference>
<dbReference type="EMBL" id="JACIJH010000023">
    <property type="protein sequence ID" value="MBB5708644.1"/>
    <property type="molecule type" value="Genomic_DNA"/>
</dbReference>
<protein>
    <submittedName>
        <fullName evidence="1">Uncharacterized protein</fullName>
    </submittedName>
</protein>